<evidence type="ECO:0000256" key="1">
    <source>
        <dbReference type="ARBA" id="ARBA00007613"/>
    </source>
</evidence>
<reference evidence="4" key="1">
    <citation type="journal article" date="2019" name="Int. J. Syst. Evol. Microbiol.">
        <title>The Global Catalogue of Microorganisms (GCM) 10K type strain sequencing project: providing services to taxonomists for standard genome sequencing and annotation.</title>
        <authorList>
            <consortium name="The Broad Institute Genomics Platform"/>
            <consortium name="The Broad Institute Genome Sequencing Center for Infectious Disease"/>
            <person name="Wu L."/>
            <person name="Ma J."/>
        </authorList>
    </citation>
    <scope>NUCLEOTIDE SEQUENCE [LARGE SCALE GENOMIC DNA]</scope>
    <source>
        <strain evidence="4">KCTC 52606</strain>
    </source>
</reference>
<keyword evidence="2" id="KW-0175">Coiled coil</keyword>
<evidence type="ECO:0000313" key="4">
    <source>
        <dbReference type="Proteomes" id="UP001595378"/>
    </source>
</evidence>
<dbReference type="Proteomes" id="UP001595378">
    <property type="component" value="Unassembled WGS sequence"/>
</dbReference>
<dbReference type="SUPFAM" id="SSF56954">
    <property type="entry name" value="Outer membrane efflux proteins (OEP)"/>
    <property type="match status" value="1"/>
</dbReference>
<protein>
    <submittedName>
        <fullName evidence="3">TolC family protein</fullName>
    </submittedName>
</protein>
<dbReference type="PANTHER" id="PTHR30203">
    <property type="entry name" value="OUTER MEMBRANE CATION EFFLUX PROTEIN"/>
    <property type="match status" value="1"/>
</dbReference>
<dbReference type="Pfam" id="PF02321">
    <property type="entry name" value="OEP"/>
    <property type="match status" value="2"/>
</dbReference>
<name>A0ABV7EAT9_9SPHN</name>
<dbReference type="InterPro" id="IPR010131">
    <property type="entry name" value="MdtP/NodT-like"/>
</dbReference>
<keyword evidence="4" id="KW-1185">Reference proteome</keyword>
<evidence type="ECO:0000256" key="2">
    <source>
        <dbReference type="SAM" id="Coils"/>
    </source>
</evidence>
<gene>
    <name evidence="3" type="ORF">ACFODK_02345</name>
</gene>
<proteinExistence type="inferred from homology"/>
<feature type="coiled-coil region" evidence="2">
    <location>
        <begin position="330"/>
        <end position="375"/>
    </location>
</feature>
<dbReference type="Gene3D" id="1.20.1600.10">
    <property type="entry name" value="Outer membrane efflux proteins (OEP)"/>
    <property type="match status" value="1"/>
</dbReference>
<evidence type="ECO:0000313" key="3">
    <source>
        <dbReference type="EMBL" id="MFC3099727.1"/>
    </source>
</evidence>
<sequence length="441" mass="47342">MLAVDNAGRSREAGTGDAGVTRLGVEVMHLARTAVLVAGALIIARPAVAQTIAEHPLGLSEALRIAASERPELVAAEAQIRASAQRPAIVGALDDPMVSASIDHKPFGMSGMDWSVTVEQRFPLGSLRRNRRQSALAEIERFRAEADDRELAVALETISAFVMLQQRRRSADVLRERLELARAIVAAANARYSGGTGEQADVLRAEVEVSRLEAQLQASSGQVRAAEAMLNASLGRQVDSAVPALRPPVLDRPVPTLAAIQARLPSLPRLAAGRAEIARAEADVRVMRNMSTPMLTVRTGPAYTMSEGYGAMAMVGVSVPIWGSRLRAGVREAEEMRRMAEADLQAMTRMAEGEAAQALNELEAVSALQRSLRDEIIPRARFAIEPALAGYAAGRLPLVSVVEALQTLWSVEMELIEADMQVGLAWARLGRAIGSFEMITL</sequence>
<comment type="similarity">
    <text evidence="1">Belongs to the outer membrane factor (OMF) (TC 1.B.17) family.</text>
</comment>
<feature type="coiled-coil region" evidence="2">
    <location>
        <begin position="171"/>
        <end position="229"/>
    </location>
</feature>
<dbReference type="RefSeq" id="WP_336917028.1">
    <property type="nucleotide sequence ID" value="NZ_JBANRN010000001.1"/>
</dbReference>
<comment type="caution">
    <text evidence="3">The sequence shown here is derived from an EMBL/GenBank/DDBJ whole genome shotgun (WGS) entry which is preliminary data.</text>
</comment>
<dbReference type="EMBL" id="JBHRSU010000001">
    <property type="protein sequence ID" value="MFC3099727.1"/>
    <property type="molecule type" value="Genomic_DNA"/>
</dbReference>
<dbReference type="InterPro" id="IPR003423">
    <property type="entry name" value="OMP_efflux"/>
</dbReference>
<accession>A0ABV7EAT9</accession>
<organism evidence="3 4">
    <name type="scientific">Alteraurantiacibacter lauratis</name>
    <dbReference type="NCBI Taxonomy" id="2054627"/>
    <lineage>
        <taxon>Bacteria</taxon>
        <taxon>Pseudomonadati</taxon>
        <taxon>Pseudomonadota</taxon>
        <taxon>Alphaproteobacteria</taxon>
        <taxon>Sphingomonadales</taxon>
        <taxon>Erythrobacteraceae</taxon>
        <taxon>Alteraurantiacibacter</taxon>
    </lineage>
</organism>
<dbReference type="PANTHER" id="PTHR30203:SF24">
    <property type="entry name" value="BLR4935 PROTEIN"/>
    <property type="match status" value="1"/>
</dbReference>